<protein>
    <submittedName>
        <fullName evidence="2">Uncharacterized protein</fullName>
    </submittedName>
</protein>
<reference evidence="2" key="1">
    <citation type="submission" date="2023-06" db="EMBL/GenBank/DDBJ databases">
        <authorList>
            <consortium name="Lawrence Berkeley National Laboratory"/>
            <person name="Ahrendt S."/>
            <person name="Sahu N."/>
            <person name="Indic B."/>
            <person name="Wong-Bajracharya J."/>
            <person name="Merenyi Z."/>
            <person name="Ke H.-M."/>
            <person name="Monk M."/>
            <person name="Kocsube S."/>
            <person name="Drula E."/>
            <person name="Lipzen A."/>
            <person name="Balint B."/>
            <person name="Henrissat B."/>
            <person name="Andreopoulos B."/>
            <person name="Martin F.M."/>
            <person name="Harder C.B."/>
            <person name="Rigling D."/>
            <person name="Ford K.L."/>
            <person name="Foster G.D."/>
            <person name="Pangilinan J."/>
            <person name="Papanicolaou A."/>
            <person name="Barry K."/>
            <person name="LaButti K."/>
            <person name="Viragh M."/>
            <person name="Koriabine M."/>
            <person name="Yan M."/>
            <person name="Riley R."/>
            <person name="Champramary S."/>
            <person name="Plett K.L."/>
            <person name="Tsai I.J."/>
            <person name="Slot J."/>
            <person name="Sipos G."/>
            <person name="Plett J."/>
            <person name="Nagy L.G."/>
            <person name="Grigoriev I.V."/>
        </authorList>
    </citation>
    <scope>NUCLEOTIDE SEQUENCE</scope>
    <source>
        <strain evidence="2">ICMP 16352</strain>
    </source>
</reference>
<sequence>MWSHFLLSSACLDFLPQIVFLLHSEVSANLVATLENKNHALSDTIMELCNSKTHFNEKHQKASMADYMYIHLWPFQLQHSIANFECHKISAEKLVDIFKQHLHELENIGNMFLEDLPEIFCCMEFDEIFLSVMREQVH</sequence>
<dbReference type="AlphaFoldDB" id="A0AA39U615"/>
<accession>A0AA39U615</accession>
<evidence type="ECO:0000256" key="1">
    <source>
        <dbReference type="SAM" id="SignalP"/>
    </source>
</evidence>
<name>A0AA39U615_9AGAR</name>
<dbReference type="EMBL" id="JAUEPR010000024">
    <property type="protein sequence ID" value="KAK0475063.1"/>
    <property type="molecule type" value="Genomic_DNA"/>
</dbReference>
<keyword evidence="3" id="KW-1185">Reference proteome</keyword>
<feature type="signal peptide" evidence="1">
    <location>
        <begin position="1"/>
        <end position="21"/>
    </location>
</feature>
<evidence type="ECO:0000313" key="2">
    <source>
        <dbReference type="EMBL" id="KAK0475063.1"/>
    </source>
</evidence>
<evidence type="ECO:0000313" key="3">
    <source>
        <dbReference type="Proteomes" id="UP001175227"/>
    </source>
</evidence>
<organism evidence="2 3">
    <name type="scientific">Armillaria novae-zelandiae</name>
    <dbReference type="NCBI Taxonomy" id="153914"/>
    <lineage>
        <taxon>Eukaryota</taxon>
        <taxon>Fungi</taxon>
        <taxon>Dikarya</taxon>
        <taxon>Basidiomycota</taxon>
        <taxon>Agaricomycotina</taxon>
        <taxon>Agaricomycetes</taxon>
        <taxon>Agaricomycetidae</taxon>
        <taxon>Agaricales</taxon>
        <taxon>Marasmiineae</taxon>
        <taxon>Physalacriaceae</taxon>
        <taxon>Armillaria</taxon>
    </lineage>
</organism>
<keyword evidence="1" id="KW-0732">Signal</keyword>
<dbReference type="Proteomes" id="UP001175227">
    <property type="component" value="Unassembled WGS sequence"/>
</dbReference>
<feature type="chain" id="PRO_5041405789" evidence="1">
    <location>
        <begin position="22"/>
        <end position="138"/>
    </location>
</feature>
<proteinExistence type="predicted"/>
<comment type="caution">
    <text evidence="2">The sequence shown here is derived from an EMBL/GenBank/DDBJ whole genome shotgun (WGS) entry which is preliminary data.</text>
</comment>
<gene>
    <name evidence="2" type="ORF">IW261DRAFT_1422396</name>
</gene>